<evidence type="ECO:0000313" key="2">
    <source>
        <dbReference type="Proteomes" id="UP001220610"/>
    </source>
</evidence>
<name>A0AAJ5WUH4_9BACT</name>
<reference evidence="1" key="1">
    <citation type="submission" date="2023-03" db="EMBL/GenBank/DDBJ databases">
        <title>Andean soil-derived lignocellulolytic bacterial consortium as a source of novel taxa and putative plastic-active enzymes.</title>
        <authorList>
            <person name="Diaz-Garcia L."/>
            <person name="Chuvochina M."/>
            <person name="Feuerriegel G."/>
            <person name="Bunk B."/>
            <person name="Sproer C."/>
            <person name="Streit W.R."/>
            <person name="Rodriguez L.M."/>
            <person name="Overmann J."/>
            <person name="Jimenez D.J."/>
        </authorList>
    </citation>
    <scope>NUCLEOTIDE SEQUENCE</scope>
    <source>
        <strain evidence="1">MAG 7</strain>
    </source>
</reference>
<accession>A0AAJ5WUH4</accession>
<evidence type="ECO:0000313" key="1">
    <source>
        <dbReference type="EMBL" id="WEK37000.1"/>
    </source>
</evidence>
<gene>
    <name evidence="1" type="ORF">P0Y53_05745</name>
</gene>
<dbReference type="EMBL" id="CP119311">
    <property type="protein sequence ID" value="WEK37000.1"/>
    <property type="molecule type" value="Genomic_DNA"/>
</dbReference>
<sequence length="168" mass="19024">MNRPTIVIAFRQLINAQRTAAFEQTMLRLSYQEFLLKSQAYNPEGRYDRFTALVKADGRANSLHYKTSFAVIPLIEQLNGRIPLLKDTFEKPLPFERTAFELVESSISDFSLHAVALTYYTPPLLLLESFGGFLLLSADVEQGSEPFMLQVNPNLSITSYQLPVMAEV</sequence>
<protein>
    <submittedName>
        <fullName evidence="1">Uncharacterized protein</fullName>
    </submittedName>
</protein>
<proteinExistence type="predicted"/>
<dbReference type="AlphaFoldDB" id="A0AAJ5WUH4"/>
<organism evidence="1 2">
    <name type="scientific">Candidatus Pseudobacter hemicellulosilyticus</name>
    <dbReference type="NCBI Taxonomy" id="3121375"/>
    <lineage>
        <taxon>Bacteria</taxon>
        <taxon>Pseudomonadati</taxon>
        <taxon>Bacteroidota</taxon>
        <taxon>Chitinophagia</taxon>
        <taxon>Chitinophagales</taxon>
        <taxon>Chitinophagaceae</taxon>
        <taxon>Pseudobacter</taxon>
    </lineage>
</organism>
<dbReference type="Proteomes" id="UP001220610">
    <property type="component" value="Chromosome"/>
</dbReference>